<proteinExistence type="predicted"/>
<feature type="transmembrane region" description="Helical" evidence="1">
    <location>
        <begin position="21"/>
        <end position="44"/>
    </location>
</feature>
<feature type="transmembrane region" description="Helical" evidence="1">
    <location>
        <begin position="248"/>
        <end position="265"/>
    </location>
</feature>
<organism evidence="2 3">
    <name type="scientific">Kocuria varians</name>
    <name type="common">Micrococcus varians</name>
    <dbReference type="NCBI Taxonomy" id="1272"/>
    <lineage>
        <taxon>Bacteria</taxon>
        <taxon>Bacillati</taxon>
        <taxon>Actinomycetota</taxon>
        <taxon>Actinomycetes</taxon>
        <taxon>Micrococcales</taxon>
        <taxon>Micrococcaceae</taxon>
        <taxon>Kocuria</taxon>
    </lineage>
</organism>
<feature type="transmembrane region" description="Helical" evidence="1">
    <location>
        <begin position="222"/>
        <end position="242"/>
    </location>
</feature>
<dbReference type="EMBL" id="BJNW01000003">
    <property type="protein sequence ID" value="GEC98390.1"/>
    <property type="molecule type" value="Genomic_DNA"/>
</dbReference>
<comment type="caution">
    <text evidence="2">The sequence shown here is derived from an EMBL/GenBank/DDBJ whole genome shotgun (WGS) entry which is preliminary data.</text>
</comment>
<dbReference type="Proteomes" id="UP000315730">
    <property type="component" value="Unassembled WGS sequence"/>
</dbReference>
<sequence length="285" mass="29875">MRRIPLPETWDAREADRGFMASLATIAFLSLGLELVVAGTALTVTGAVPGLFPLGAQCLVWSGLGVAWLLVARALVAWSRRRGVDPLPAAAPVATPAAARTAAPAGVQARARTAASTRTKGLTSAGASGDGSGELLDHRPWRGMLLLFLAAVLVAFLLPGLLEDTWTMAAVERYGTLFTEYGGAAWLAMLAWTLRLLGYGAVAASVLAYSHRAVRELVDRPFARWVPWGGLVTGVLLGAVAFLAEGGAMALTTLVTYVLLGMLHVRSGESLRVTACFTVLVLAVL</sequence>
<keyword evidence="1" id="KW-0472">Membrane</keyword>
<feature type="transmembrane region" description="Helical" evidence="1">
    <location>
        <begin position="182"/>
        <end position="210"/>
    </location>
</feature>
<protein>
    <submittedName>
        <fullName evidence="2">Uncharacterized protein</fullName>
    </submittedName>
</protein>
<dbReference type="RefSeq" id="WP_068469955.1">
    <property type="nucleotide sequence ID" value="NZ_BJNW01000003.1"/>
</dbReference>
<keyword evidence="3" id="KW-1185">Reference proteome</keyword>
<dbReference type="AlphaFoldDB" id="A0A4Y4D6I5"/>
<accession>A0A4Y4D6I5</accession>
<name>A0A4Y4D6I5_KOCVA</name>
<evidence type="ECO:0000313" key="3">
    <source>
        <dbReference type="Proteomes" id="UP000315730"/>
    </source>
</evidence>
<feature type="transmembrane region" description="Helical" evidence="1">
    <location>
        <begin position="144"/>
        <end position="162"/>
    </location>
</feature>
<dbReference type="STRING" id="1272.GCA_900014985_01859"/>
<evidence type="ECO:0000256" key="1">
    <source>
        <dbReference type="SAM" id="Phobius"/>
    </source>
</evidence>
<evidence type="ECO:0000313" key="2">
    <source>
        <dbReference type="EMBL" id="GEC98390.1"/>
    </source>
</evidence>
<keyword evidence="1" id="KW-1133">Transmembrane helix</keyword>
<feature type="transmembrane region" description="Helical" evidence="1">
    <location>
        <begin position="50"/>
        <end position="72"/>
    </location>
</feature>
<reference evidence="2 3" key="1">
    <citation type="submission" date="2019-06" db="EMBL/GenBank/DDBJ databases">
        <title>Whole genome shotgun sequence of Kocuria varians NBRC 15358.</title>
        <authorList>
            <person name="Hosoyama A."/>
            <person name="Uohara A."/>
            <person name="Ohji S."/>
            <person name="Ichikawa N."/>
        </authorList>
    </citation>
    <scope>NUCLEOTIDE SEQUENCE [LARGE SCALE GENOMIC DNA]</scope>
    <source>
        <strain evidence="2 3">NBRC 15358</strain>
    </source>
</reference>
<dbReference type="OrthoDB" id="4879578at2"/>
<keyword evidence="1" id="KW-0812">Transmembrane</keyword>
<gene>
    <name evidence="2" type="ORF">KVA01_05450</name>
</gene>